<feature type="region of interest" description="Disordered" evidence="12">
    <location>
        <begin position="92"/>
        <end position="112"/>
    </location>
</feature>
<comment type="function">
    <text evidence="8">Highly potent vasoconstrictor.</text>
</comment>
<name>A0ABM2WJC2_MESAU</name>
<keyword evidence="6" id="KW-0732">Signal</keyword>
<sequence length="157" mass="17566">MIDKTGNPSRRESEIFWSRSPAGLRSVTMDRLAFCCLLLTGLLNPLLSLPITDTSGKNLQLPALEEDARLTLEELERTALLQTLLKQTVGTEAGEGLREADPSANTPTPRGSLRKDFRAQAFSEQHSNTVLSRLLARTRKQHKQHGTVSECFWKYCI</sequence>
<evidence type="ECO:0000256" key="11">
    <source>
        <dbReference type="RuleBase" id="RU000636"/>
    </source>
</evidence>
<evidence type="ECO:0000256" key="8">
    <source>
        <dbReference type="ARBA" id="ARBA00037509"/>
    </source>
</evidence>
<evidence type="ECO:0000256" key="1">
    <source>
        <dbReference type="ARBA" id="ARBA00004613"/>
    </source>
</evidence>
<reference evidence="14" key="1">
    <citation type="submission" date="2025-08" db="UniProtKB">
        <authorList>
            <consortium name="RefSeq"/>
        </authorList>
    </citation>
    <scope>IDENTIFICATION</scope>
    <source>
        <tissue evidence="14">Liver</tissue>
    </source>
</reference>
<dbReference type="GeneID" id="106021882"/>
<evidence type="ECO:0000256" key="7">
    <source>
        <dbReference type="ARBA" id="ARBA00023157"/>
    </source>
</evidence>
<organism evidence="13 14">
    <name type="scientific">Mesocricetus auratus</name>
    <name type="common">Golden hamster</name>
    <dbReference type="NCBI Taxonomy" id="10036"/>
    <lineage>
        <taxon>Eukaryota</taxon>
        <taxon>Metazoa</taxon>
        <taxon>Chordata</taxon>
        <taxon>Craniata</taxon>
        <taxon>Vertebrata</taxon>
        <taxon>Euteleostomi</taxon>
        <taxon>Mammalia</taxon>
        <taxon>Eutheria</taxon>
        <taxon>Euarchontoglires</taxon>
        <taxon>Glires</taxon>
        <taxon>Rodentia</taxon>
        <taxon>Myomorpha</taxon>
        <taxon>Muroidea</taxon>
        <taxon>Cricetidae</taxon>
        <taxon>Cricetinae</taxon>
        <taxon>Mesocricetus</taxon>
    </lineage>
</organism>
<evidence type="ECO:0000256" key="12">
    <source>
        <dbReference type="SAM" id="MobiDB-lite"/>
    </source>
</evidence>
<comment type="subcellular location">
    <subcellularLocation>
        <location evidence="1 11">Secreted</location>
    </subcellularLocation>
</comment>
<keyword evidence="13" id="KW-1185">Reference proteome</keyword>
<keyword evidence="4" id="KW-0165">Cleavage on pair of basic residues</keyword>
<proteinExistence type="inferred from homology"/>
<keyword evidence="5 11" id="KW-0372">Hormone</keyword>
<evidence type="ECO:0000256" key="10">
    <source>
        <dbReference type="ARBA" id="ARBA00043243"/>
    </source>
</evidence>
<evidence type="ECO:0000256" key="9">
    <source>
        <dbReference type="ARBA" id="ARBA00040274"/>
    </source>
</evidence>
<dbReference type="PROSITE" id="PS00984">
    <property type="entry name" value="UROTENSIN_II"/>
    <property type="match status" value="1"/>
</dbReference>
<dbReference type="PANTHER" id="PTHR14447">
    <property type="entry name" value="UROTENSIN 2"/>
    <property type="match status" value="1"/>
</dbReference>
<dbReference type="Pfam" id="PF02083">
    <property type="entry name" value="Urotensin_II"/>
    <property type="match status" value="1"/>
</dbReference>
<keyword evidence="7" id="KW-1015">Disulfide bond</keyword>
<evidence type="ECO:0000256" key="2">
    <source>
        <dbReference type="ARBA" id="ARBA00006719"/>
    </source>
</evidence>
<dbReference type="RefSeq" id="XP_040590896.1">
    <property type="nucleotide sequence ID" value="XM_040734962.1"/>
</dbReference>
<keyword evidence="3" id="KW-0964">Secreted</keyword>
<dbReference type="PANTHER" id="PTHR14447:SF0">
    <property type="entry name" value="UROTENSIN-2"/>
    <property type="match status" value="1"/>
</dbReference>
<evidence type="ECO:0000256" key="3">
    <source>
        <dbReference type="ARBA" id="ARBA00022525"/>
    </source>
</evidence>
<evidence type="ECO:0000256" key="5">
    <source>
        <dbReference type="ARBA" id="ARBA00022702"/>
    </source>
</evidence>
<evidence type="ECO:0000313" key="14">
    <source>
        <dbReference type="RefSeq" id="XP_040590896.1"/>
    </source>
</evidence>
<dbReference type="Proteomes" id="UP000886700">
    <property type="component" value="Unplaced"/>
</dbReference>
<protein>
    <recommendedName>
        <fullName evidence="9">Urotensin-2</fullName>
    </recommendedName>
    <alternativeName>
        <fullName evidence="10">Urotensin II</fullName>
    </alternativeName>
</protein>
<gene>
    <name evidence="14" type="primary">Uts2</name>
</gene>
<comment type="similarity">
    <text evidence="2 11">Belongs to the urotensin-2 family.</text>
</comment>
<dbReference type="InterPro" id="IPR001483">
    <property type="entry name" value="Urotensin_II"/>
</dbReference>
<evidence type="ECO:0000313" key="13">
    <source>
        <dbReference type="Proteomes" id="UP000886700"/>
    </source>
</evidence>
<evidence type="ECO:0000256" key="4">
    <source>
        <dbReference type="ARBA" id="ARBA00022685"/>
    </source>
</evidence>
<accession>A0ABM2WJC2</accession>
<evidence type="ECO:0000256" key="6">
    <source>
        <dbReference type="ARBA" id="ARBA00022729"/>
    </source>
</evidence>